<gene>
    <name evidence="3" type="ORF">UW23_C0001G0004</name>
</gene>
<evidence type="ECO:0008006" key="5">
    <source>
        <dbReference type="Google" id="ProtNLM"/>
    </source>
</evidence>
<evidence type="ECO:0000313" key="4">
    <source>
        <dbReference type="Proteomes" id="UP000034069"/>
    </source>
</evidence>
<keyword evidence="2" id="KW-1133">Transmembrane helix</keyword>
<organism evidence="3 4">
    <name type="scientific">Candidatus Collierbacteria bacterium GW2011_GWA1_44_12</name>
    <dbReference type="NCBI Taxonomy" id="1618376"/>
    <lineage>
        <taxon>Bacteria</taxon>
        <taxon>Candidatus Collieribacteriota</taxon>
    </lineage>
</organism>
<keyword evidence="1" id="KW-0175">Coiled coil</keyword>
<name>A0A0G1JLR9_9BACT</name>
<dbReference type="AlphaFoldDB" id="A0A0G1JLR9"/>
<reference evidence="3 4" key="1">
    <citation type="journal article" date="2015" name="Nature">
        <title>rRNA introns, odd ribosomes, and small enigmatic genomes across a large radiation of phyla.</title>
        <authorList>
            <person name="Brown C.T."/>
            <person name="Hug L.A."/>
            <person name="Thomas B.C."/>
            <person name="Sharon I."/>
            <person name="Castelle C.J."/>
            <person name="Singh A."/>
            <person name="Wilkins M.J."/>
            <person name="Williams K.H."/>
            <person name="Banfield J.F."/>
        </authorList>
    </citation>
    <scope>NUCLEOTIDE SEQUENCE [LARGE SCALE GENOMIC DNA]</scope>
</reference>
<keyword evidence="2" id="KW-0812">Transmembrane</keyword>
<evidence type="ECO:0000256" key="2">
    <source>
        <dbReference type="SAM" id="Phobius"/>
    </source>
</evidence>
<dbReference type="EMBL" id="LCHN01000001">
    <property type="protein sequence ID" value="KKT36394.1"/>
    <property type="molecule type" value="Genomic_DNA"/>
</dbReference>
<feature type="coiled-coil region" evidence="1">
    <location>
        <begin position="502"/>
        <end position="529"/>
    </location>
</feature>
<evidence type="ECO:0000313" key="3">
    <source>
        <dbReference type="EMBL" id="KKT36394.1"/>
    </source>
</evidence>
<sequence>MNFRRLAPTILNIFIFLGLLCWFIKPAMAAEQTQNYYSGPVSSIGSFVSNIWNYNSQSISYIRELIGSVLSKGDQATSSSSDPTSIVKADEINEIQKIITTTRPSLEQLASKPIVKQLNNQSSSADLSDKISKTQNIADSLYGSLQNLKSRSLILEKKWSTLNQKEIQSELTTLSNIFKQDVSGGDTNIIAYSGWLKTSWNNPILLNLSDQALAAQSQINNLINDISLYNSAKVDTFKPALGHIQKLDGLVGSSLATSSDLNLFGFIKKTTEQVALLDKQIQEADKILAEYKSDPSVDRTQSIDKLAAQVISSSLVPRVDQFPFPTTSSKIITPVNKILSLKALSDAGRRLLTTNNGQVITTIWLAEVNTIHTLVVNPNQTPQTASLKFALPPELKMEQIKNHDRGLNIVFDSTEDALIVSGEISLNALETRSLTLETDNIWNLNQEDIDNLKNQADELLGYLGNTSYFSQAISIKNQLGALDEVLLKQKQSVTPEEKIVTFREISIEINQVEEKINSLRSLALNAQNSGDVLGYASGIHPLTLWGIIAVIIACLIFGVIYISALRSEFKLNRAGVLPPPESPTLNHARPRYHHREKSNHRARKFTKIITFALIFGGLGSLGTSLILTYGSQVPLSQITAPKPQKVLGSSTEKSYPYESRLRLPNSGYITVHTAPLLTSPQVTLLTDTSTVLVFKSIDHWVQIGLSNDDQSKNWWISDIYLEK</sequence>
<accession>A0A0G1JLR9</accession>
<feature type="transmembrane region" description="Helical" evidence="2">
    <location>
        <begin position="608"/>
        <end position="629"/>
    </location>
</feature>
<evidence type="ECO:0000256" key="1">
    <source>
        <dbReference type="SAM" id="Coils"/>
    </source>
</evidence>
<feature type="transmembrane region" description="Helical" evidence="2">
    <location>
        <begin position="542"/>
        <end position="564"/>
    </location>
</feature>
<proteinExistence type="predicted"/>
<dbReference type="Proteomes" id="UP000034069">
    <property type="component" value="Unassembled WGS sequence"/>
</dbReference>
<protein>
    <recommendedName>
        <fullName evidence="5">SH3b domain-containing protein</fullName>
    </recommendedName>
</protein>
<feature type="coiled-coil region" evidence="1">
    <location>
        <begin position="267"/>
        <end position="294"/>
    </location>
</feature>
<keyword evidence="2" id="KW-0472">Membrane</keyword>
<comment type="caution">
    <text evidence="3">The sequence shown here is derived from an EMBL/GenBank/DDBJ whole genome shotgun (WGS) entry which is preliminary data.</text>
</comment>